<accession>A0A6J4RM78</accession>
<feature type="compositionally biased region" description="Basic residues" evidence="1">
    <location>
        <begin position="67"/>
        <end position="84"/>
    </location>
</feature>
<feature type="non-terminal residue" evidence="2">
    <location>
        <position position="1"/>
    </location>
</feature>
<sequence>DRADRGGRPGGRRRRSGGRHQRQGRRAGGPGRRGQARGRLSGGAALGALRSARRPARYRGQGGRAHAGARRPHQGAPARGRHRPAPGTGWPSRRPRRTSPRRSDAHERRGRRAGHQHRAAVLGRRPITLGRGRGLEGCSHSREEHRVDFHPPQAVRQPRRRGPRSQRRLLHQAGLRVRCPLHRRVRDLHDRGRRRLLHAARQAALRRLHQQPPERSGDPDRGALRLQRRAPRGGRRPRQRRPRVGGIAGRRGPGPRLHVRPQLPRPRRPSLRGLLDGHGGRRAGRDGGRRHGGL</sequence>
<feature type="compositionally biased region" description="Basic residues" evidence="1">
    <location>
        <begin position="10"/>
        <end position="25"/>
    </location>
</feature>
<evidence type="ECO:0000256" key="1">
    <source>
        <dbReference type="SAM" id="MobiDB-lite"/>
    </source>
</evidence>
<feature type="compositionally biased region" description="Basic and acidic residues" evidence="1">
    <location>
        <begin position="139"/>
        <end position="149"/>
    </location>
</feature>
<gene>
    <name evidence="2" type="ORF">AVDCRST_MAG38-1688</name>
</gene>
<reference evidence="2" key="1">
    <citation type="submission" date="2020-02" db="EMBL/GenBank/DDBJ databases">
        <authorList>
            <person name="Meier V. D."/>
        </authorList>
    </citation>
    <scope>NUCLEOTIDE SEQUENCE</scope>
    <source>
        <strain evidence="2">AVDCRST_MAG38</strain>
    </source>
</reference>
<feature type="region of interest" description="Disordered" evidence="1">
    <location>
        <begin position="205"/>
        <end position="294"/>
    </location>
</feature>
<name>A0A6J4RM78_9ACTN</name>
<feature type="compositionally biased region" description="Basic residues" evidence="1">
    <location>
        <begin position="226"/>
        <end position="243"/>
    </location>
</feature>
<protein>
    <submittedName>
        <fullName evidence="2">Glyoxalase family protein</fullName>
    </submittedName>
</protein>
<feature type="compositionally biased region" description="Basic residues" evidence="1">
    <location>
        <begin position="108"/>
        <end position="118"/>
    </location>
</feature>
<dbReference type="AlphaFoldDB" id="A0A6J4RM78"/>
<proteinExistence type="predicted"/>
<feature type="region of interest" description="Disordered" evidence="1">
    <location>
        <begin position="1"/>
        <end position="170"/>
    </location>
</feature>
<feature type="compositionally biased region" description="Basic residues" evidence="1">
    <location>
        <begin position="157"/>
        <end position="170"/>
    </location>
</feature>
<dbReference type="EMBL" id="CADCVJ010000140">
    <property type="protein sequence ID" value="CAA9476226.1"/>
    <property type="molecule type" value="Genomic_DNA"/>
</dbReference>
<evidence type="ECO:0000313" key="2">
    <source>
        <dbReference type="EMBL" id="CAA9476226.1"/>
    </source>
</evidence>
<feature type="non-terminal residue" evidence="2">
    <location>
        <position position="294"/>
    </location>
</feature>
<organism evidence="2">
    <name type="scientific">uncultured Solirubrobacteraceae bacterium</name>
    <dbReference type="NCBI Taxonomy" id="1162706"/>
    <lineage>
        <taxon>Bacteria</taxon>
        <taxon>Bacillati</taxon>
        <taxon>Actinomycetota</taxon>
        <taxon>Thermoleophilia</taxon>
        <taxon>Solirubrobacterales</taxon>
        <taxon>Solirubrobacteraceae</taxon>
        <taxon>environmental samples</taxon>
    </lineage>
</organism>
<feature type="compositionally biased region" description="Basic and acidic residues" evidence="1">
    <location>
        <begin position="283"/>
        <end position="294"/>
    </location>
</feature>